<dbReference type="RefSeq" id="WP_382219372.1">
    <property type="nucleotide sequence ID" value="NZ_JBHTCA010000001.1"/>
</dbReference>
<protein>
    <recommendedName>
        <fullName evidence="5">Ribonuclease VapC</fullName>
        <shortName evidence="5">RNase VapC</shortName>
        <ecNumber evidence="5">3.1.-.-</ecNumber>
    </recommendedName>
    <alternativeName>
        <fullName evidence="5">Toxin VapC</fullName>
    </alternativeName>
</protein>
<evidence type="ECO:0000259" key="6">
    <source>
        <dbReference type="Pfam" id="PF01850"/>
    </source>
</evidence>
<evidence type="ECO:0000256" key="3">
    <source>
        <dbReference type="ARBA" id="ARBA00022723"/>
    </source>
</evidence>
<evidence type="ECO:0000256" key="2">
    <source>
        <dbReference type="ARBA" id="ARBA00022722"/>
    </source>
</evidence>
<evidence type="ECO:0000313" key="7">
    <source>
        <dbReference type="EMBL" id="MFC7407628.1"/>
    </source>
</evidence>
<keyword evidence="3 5" id="KW-0479">Metal-binding</keyword>
<evidence type="ECO:0000256" key="1">
    <source>
        <dbReference type="ARBA" id="ARBA00022649"/>
    </source>
</evidence>
<dbReference type="EC" id="3.1.-.-" evidence="5"/>
<dbReference type="InterPro" id="IPR022907">
    <property type="entry name" value="VapC_family"/>
</dbReference>
<comment type="similarity">
    <text evidence="5">Belongs to the PINc/VapC protein family.</text>
</comment>
<accession>A0ABW2QDS8</accession>
<organism evidence="7 8">
    <name type="scientific">Hydrogenophaga atypica</name>
    <dbReference type="NCBI Taxonomy" id="249409"/>
    <lineage>
        <taxon>Bacteria</taxon>
        <taxon>Pseudomonadati</taxon>
        <taxon>Pseudomonadota</taxon>
        <taxon>Betaproteobacteria</taxon>
        <taxon>Burkholderiales</taxon>
        <taxon>Comamonadaceae</taxon>
        <taxon>Hydrogenophaga</taxon>
    </lineage>
</organism>
<evidence type="ECO:0000256" key="5">
    <source>
        <dbReference type="HAMAP-Rule" id="MF_00265"/>
    </source>
</evidence>
<dbReference type="HAMAP" id="MF_00265">
    <property type="entry name" value="VapC_Nob1"/>
    <property type="match status" value="1"/>
</dbReference>
<dbReference type="Proteomes" id="UP001596501">
    <property type="component" value="Unassembled WGS sequence"/>
</dbReference>
<keyword evidence="8" id="KW-1185">Reference proteome</keyword>
<evidence type="ECO:0000313" key="8">
    <source>
        <dbReference type="Proteomes" id="UP001596501"/>
    </source>
</evidence>
<reference evidence="8" key="1">
    <citation type="journal article" date="2019" name="Int. J. Syst. Evol. Microbiol.">
        <title>The Global Catalogue of Microorganisms (GCM) 10K type strain sequencing project: providing services to taxonomists for standard genome sequencing and annotation.</title>
        <authorList>
            <consortium name="The Broad Institute Genomics Platform"/>
            <consortium name="The Broad Institute Genome Sequencing Center for Infectious Disease"/>
            <person name="Wu L."/>
            <person name="Ma J."/>
        </authorList>
    </citation>
    <scope>NUCLEOTIDE SEQUENCE [LARGE SCALE GENOMIC DNA]</scope>
    <source>
        <strain evidence="8">CGMCC 1.12371</strain>
    </source>
</reference>
<dbReference type="SUPFAM" id="SSF88723">
    <property type="entry name" value="PIN domain-like"/>
    <property type="match status" value="1"/>
</dbReference>
<keyword evidence="5" id="KW-0800">Toxin</keyword>
<dbReference type="InterPro" id="IPR029060">
    <property type="entry name" value="PIN-like_dom_sf"/>
</dbReference>
<keyword evidence="2 5" id="KW-0540">Nuclease</keyword>
<evidence type="ECO:0000256" key="4">
    <source>
        <dbReference type="ARBA" id="ARBA00022801"/>
    </source>
</evidence>
<feature type="binding site" evidence="5">
    <location>
        <position position="8"/>
    </location>
    <ligand>
        <name>Mg(2+)</name>
        <dbReference type="ChEBI" id="CHEBI:18420"/>
    </ligand>
</feature>
<keyword evidence="5" id="KW-0460">Magnesium</keyword>
<dbReference type="EMBL" id="JBHTCA010000001">
    <property type="protein sequence ID" value="MFC7407628.1"/>
    <property type="molecule type" value="Genomic_DNA"/>
</dbReference>
<dbReference type="InterPro" id="IPR002716">
    <property type="entry name" value="PIN_dom"/>
</dbReference>
<proteinExistence type="inferred from homology"/>
<feature type="domain" description="PIN" evidence="6">
    <location>
        <begin position="7"/>
        <end position="125"/>
    </location>
</feature>
<dbReference type="Gene3D" id="3.40.50.1010">
    <property type="entry name" value="5'-nuclease"/>
    <property type="match status" value="1"/>
</dbReference>
<name>A0ABW2QDS8_9BURK</name>
<keyword evidence="1 5" id="KW-1277">Toxin-antitoxin system</keyword>
<sequence>MTERLGLDTNVVARLVLADDPTQTDQAAALIRGARSAGRQLVLGLPTVLELEWVLRSRARLDKAAVLRVVKGLLESQDLEIDNEHTLEQAVYHYENGSADFADCLFAAHYRALGCTAMLTFDRQAGHLPGAQWLGPASPETH</sequence>
<gene>
    <name evidence="5" type="primary">vapC</name>
    <name evidence="7" type="ORF">ACFQPB_02000</name>
</gene>
<comment type="caution">
    <text evidence="7">The sequence shown here is derived from an EMBL/GenBank/DDBJ whole genome shotgun (WGS) entry which is preliminary data.</text>
</comment>
<dbReference type="Pfam" id="PF01850">
    <property type="entry name" value="PIN"/>
    <property type="match status" value="1"/>
</dbReference>
<keyword evidence="4 5" id="KW-0378">Hydrolase</keyword>
<feature type="binding site" evidence="5">
    <location>
        <position position="103"/>
    </location>
    <ligand>
        <name>Mg(2+)</name>
        <dbReference type="ChEBI" id="CHEBI:18420"/>
    </ligand>
</feature>
<dbReference type="CDD" id="cd18683">
    <property type="entry name" value="PIN_VapC-like"/>
    <property type="match status" value="1"/>
</dbReference>
<comment type="function">
    <text evidence="5">Toxic component of a toxin-antitoxin (TA) system. An RNase.</text>
</comment>
<comment type="cofactor">
    <cofactor evidence="5">
        <name>Mg(2+)</name>
        <dbReference type="ChEBI" id="CHEBI:18420"/>
    </cofactor>
</comment>